<protein>
    <recommendedName>
        <fullName evidence="1">BTB domain-containing protein</fullName>
    </recommendedName>
</protein>
<dbReference type="InterPro" id="IPR011333">
    <property type="entry name" value="SKP1/BTB/POZ_sf"/>
</dbReference>
<dbReference type="Proteomes" id="UP001172673">
    <property type="component" value="Unassembled WGS sequence"/>
</dbReference>
<dbReference type="Pfam" id="PF00651">
    <property type="entry name" value="BTB"/>
    <property type="match status" value="1"/>
</dbReference>
<gene>
    <name evidence="2" type="ORF">H2200_008909</name>
</gene>
<keyword evidence="3" id="KW-1185">Reference proteome</keyword>
<evidence type="ECO:0000313" key="2">
    <source>
        <dbReference type="EMBL" id="KAJ9606899.1"/>
    </source>
</evidence>
<evidence type="ECO:0000313" key="3">
    <source>
        <dbReference type="Proteomes" id="UP001172673"/>
    </source>
</evidence>
<sequence length="260" mass="30059">MARISSQTYLNLLESGKHSDLTIDCQGVQFKVHRVLVCPQSPMIDAAMSRIKFPEEDPDILARVILFMYTNDYDDKSLPKFYSHLYLDDESLGLRKCLNVNALVYKTAEMLGLSDLQTVASARFMRDAQVAFDMDGFEQPAELLYENTRMDDRDLRFKVTQLCIENHDLLEIRPKTLAVLQHHEPNVWHVTVELMRRWASDLSPGNTLTKGFRRRLEKAVKDCNDKIAEKFRLCEHHGWQKTSKLKLENDGSLTFTCPDC</sequence>
<reference evidence="2" key="1">
    <citation type="submission" date="2022-10" db="EMBL/GenBank/DDBJ databases">
        <title>Culturing micro-colonial fungi from biological soil crusts in the Mojave desert and describing Neophaeococcomyces mojavensis, and introducing the new genera and species Taxawa tesnikishii.</title>
        <authorList>
            <person name="Kurbessoian T."/>
            <person name="Stajich J.E."/>
        </authorList>
    </citation>
    <scope>NUCLEOTIDE SEQUENCE</scope>
    <source>
        <strain evidence="2">TK_41</strain>
    </source>
</reference>
<dbReference type="Gene3D" id="3.30.710.10">
    <property type="entry name" value="Potassium Channel Kv1.1, Chain A"/>
    <property type="match status" value="1"/>
</dbReference>
<dbReference type="PANTHER" id="PTHR47843">
    <property type="entry name" value="BTB DOMAIN-CONTAINING PROTEIN-RELATED"/>
    <property type="match status" value="1"/>
</dbReference>
<name>A0AA38X4X2_9EURO</name>
<accession>A0AA38X4X2</accession>
<dbReference type="SUPFAM" id="SSF54695">
    <property type="entry name" value="POZ domain"/>
    <property type="match status" value="1"/>
</dbReference>
<dbReference type="PANTHER" id="PTHR47843:SF5">
    <property type="entry name" value="BTB_POZ DOMAIN PROTEIN"/>
    <property type="match status" value="1"/>
</dbReference>
<proteinExistence type="predicted"/>
<dbReference type="InterPro" id="IPR000210">
    <property type="entry name" value="BTB/POZ_dom"/>
</dbReference>
<comment type="caution">
    <text evidence="2">The sequence shown here is derived from an EMBL/GenBank/DDBJ whole genome shotgun (WGS) entry which is preliminary data.</text>
</comment>
<dbReference type="CDD" id="cd18186">
    <property type="entry name" value="BTB_POZ_ZBTB_KLHL-like"/>
    <property type="match status" value="1"/>
</dbReference>
<organism evidence="2 3">
    <name type="scientific">Cladophialophora chaetospira</name>
    <dbReference type="NCBI Taxonomy" id="386627"/>
    <lineage>
        <taxon>Eukaryota</taxon>
        <taxon>Fungi</taxon>
        <taxon>Dikarya</taxon>
        <taxon>Ascomycota</taxon>
        <taxon>Pezizomycotina</taxon>
        <taxon>Eurotiomycetes</taxon>
        <taxon>Chaetothyriomycetidae</taxon>
        <taxon>Chaetothyriales</taxon>
        <taxon>Herpotrichiellaceae</taxon>
        <taxon>Cladophialophora</taxon>
    </lineage>
</organism>
<evidence type="ECO:0000259" key="1">
    <source>
        <dbReference type="Pfam" id="PF00651"/>
    </source>
</evidence>
<feature type="domain" description="BTB" evidence="1">
    <location>
        <begin position="11"/>
        <end position="76"/>
    </location>
</feature>
<dbReference type="AlphaFoldDB" id="A0AA38X4X2"/>
<dbReference type="EMBL" id="JAPDRK010000013">
    <property type="protein sequence ID" value="KAJ9606899.1"/>
    <property type="molecule type" value="Genomic_DNA"/>
</dbReference>